<protein>
    <submittedName>
        <fullName evidence="2">Uncharacterized protein</fullName>
    </submittedName>
</protein>
<keyword evidence="1" id="KW-0812">Transmembrane</keyword>
<feature type="transmembrane region" description="Helical" evidence="1">
    <location>
        <begin position="32"/>
        <end position="51"/>
    </location>
</feature>
<proteinExistence type="predicted"/>
<organism evidence="2 3">
    <name type="scientific">Snodgrassella alvi</name>
    <dbReference type="NCBI Taxonomy" id="1196083"/>
    <lineage>
        <taxon>Bacteria</taxon>
        <taxon>Pseudomonadati</taxon>
        <taxon>Pseudomonadota</taxon>
        <taxon>Betaproteobacteria</taxon>
        <taxon>Neisseriales</taxon>
        <taxon>Neisseriaceae</taxon>
        <taxon>Snodgrassella</taxon>
    </lineage>
</organism>
<dbReference type="AlphaFoldDB" id="A0A2N9XHF1"/>
<name>A0A2N9XHF1_9NEIS</name>
<keyword evidence="1" id="KW-0472">Membrane</keyword>
<evidence type="ECO:0000256" key="1">
    <source>
        <dbReference type="SAM" id="Phobius"/>
    </source>
</evidence>
<dbReference type="EMBL" id="MEIP01000014">
    <property type="protein sequence ID" value="PIT47756.1"/>
    <property type="molecule type" value="Genomic_DNA"/>
</dbReference>
<evidence type="ECO:0000313" key="3">
    <source>
        <dbReference type="Proteomes" id="UP000229970"/>
    </source>
</evidence>
<sequence length="317" mass="37151">MVICIIAIIYILIRFSIWIPSKVKKFAIANPSKAIVILLIILLVAIVAEVIKLKKFYEENSPYYFWNELVKKNPKPSNVTQQEFEAKNRAGYCWRDRKYYNKEELWHKAMKSLTGRMIYENKLYWDDKVIDAGGNPRPTAADCNRSGSCRVWRVPSKLTNQELQDFIGIEDDYMPKVNKLKNTENVQNYVYASDKNYVNDDFKLKDFILVHQLENGDYIELYGSDCCTILDKSEWSLIRQKDNYIFVSSKDDMGGTFVQESKIPTNLNINSLGVGNFYLGVTSFTAKHKHNYRFSKYPFTVFYLNNCGDILYKPYYW</sequence>
<keyword evidence="1" id="KW-1133">Transmembrane helix</keyword>
<comment type="caution">
    <text evidence="2">The sequence shown here is derived from an EMBL/GenBank/DDBJ whole genome shotgun (WGS) entry which is preliminary data.</text>
</comment>
<accession>A0A2N9XHF1</accession>
<evidence type="ECO:0000313" key="2">
    <source>
        <dbReference type="EMBL" id="PIT47756.1"/>
    </source>
</evidence>
<gene>
    <name evidence="2" type="ORF">BHC46_05565</name>
</gene>
<dbReference type="Proteomes" id="UP000229970">
    <property type="component" value="Unassembled WGS sequence"/>
</dbReference>
<reference evidence="2 3" key="1">
    <citation type="journal article" date="2017" name="MBio">
        <title>Type VI secretion-mediated competition in the bee gut microbiome.</title>
        <authorList>
            <person name="Steele M.I."/>
            <person name="Kwong W.K."/>
            <person name="Powell J.E."/>
            <person name="Whiteley M."/>
            <person name="Moran N.A."/>
        </authorList>
    </citation>
    <scope>NUCLEOTIDE SEQUENCE [LARGE SCALE GENOMIC DNA]</scope>
    <source>
        <strain evidence="2 3">Ruf1-X</strain>
    </source>
</reference>